<protein>
    <submittedName>
        <fullName evidence="1">Uncharacterized protein</fullName>
    </submittedName>
</protein>
<dbReference type="AlphaFoldDB" id="A0A0G0RER0"/>
<reference evidence="1 2" key="1">
    <citation type="journal article" date="2015" name="Nature">
        <title>rRNA introns, odd ribosomes, and small enigmatic genomes across a large radiation of phyla.</title>
        <authorList>
            <person name="Brown C.T."/>
            <person name="Hug L.A."/>
            <person name="Thomas B.C."/>
            <person name="Sharon I."/>
            <person name="Castelle C.J."/>
            <person name="Singh A."/>
            <person name="Wilkins M.J."/>
            <person name="Williams K.H."/>
            <person name="Banfield J.F."/>
        </authorList>
    </citation>
    <scope>NUCLEOTIDE SEQUENCE [LARGE SCALE GENOMIC DNA]</scope>
</reference>
<organism evidence="1 2">
    <name type="scientific">Candidatus Curtissbacteria bacterium GW2011_GWA1_40_16</name>
    <dbReference type="NCBI Taxonomy" id="1618405"/>
    <lineage>
        <taxon>Bacteria</taxon>
        <taxon>Candidatus Curtissiibacteriota</taxon>
    </lineage>
</organism>
<gene>
    <name evidence="1" type="ORF">UT84_C0004G0001</name>
</gene>
<comment type="caution">
    <text evidence="1">The sequence shown here is derived from an EMBL/GenBank/DDBJ whole genome shotgun (WGS) entry which is preliminary data.</text>
</comment>
<dbReference type="EMBL" id="LBYI01000004">
    <property type="protein sequence ID" value="KKR50938.1"/>
    <property type="molecule type" value="Genomic_DNA"/>
</dbReference>
<evidence type="ECO:0000313" key="1">
    <source>
        <dbReference type="EMBL" id="KKR50938.1"/>
    </source>
</evidence>
<dbReference type="Proteomes" id="UP000034531">
    <property type="component" value="Unassembled WGS sequence"/>
</dbReference>
<name>A0A0G0RER0_9BACT</name>
<proteinExistence type="predicted"/>
<evidence type="ECO:0000313" key="2">
    <source>
        <dbReference type="Proteomes" id="UP000034531"/>
    </source>
</evidence>
<sequence length="71" mass="8446">MFSTYFTAFHMLLKNLYTTLSTLFRTYFNGLYKVIHTAYNMTTFLRKLLVKLYNKNLIDFALVGIYNLDSL</sequence>
<accession>A0A0G0RER0</accession>